<evidence type="ECO:0000256" key="1">
    <source>
        <dbReference type="ARBA" id="ARBA00009013"/>
    </source>
</evidence>
<dbReference type="InterPro" id="IPR002645">
    <property type="entry name" value="STAS_dom"/>
</dbReference>
<dbReference type="InterPro" id="IPR036513">
    <property type="entry name" value="STAS_dom_sf"/>
</dbReference>
<dbReference type="Proteomes" id="UP000245998">
    <property type="component" value="Unassembled WGS sequence"/>
</dbReference>
<evidence type="ECO:0000256" key="2">
    <source>
        <dbReference type="ARBA" id="ARBA00022553"/>
    </source>
</evidence>
<protein>
    <recommendedName>
        <fullName evidence="4">Anti-sigma factor antagonist</fullName>
    </recommendedName>
</protein>
<comment type="function">
    <text evidence="3">Positive regulator of sigma-B activity. Non-phosphorylated RsbV binds to RsbW, preventing its association with sigma-B. When phosphorylated, releases RsbW, which is then free to complex with and inactivate sigma-B.</text>
</comment>
<dbReference type="PROSITE" id="PS50801">
    <property type="entry name" value="STAS"/>
    <property type="match status" value="1"/>
</dbReference>
<dbReference type="OrthoDB" id="9793697at2"/>
<sequence length="111" mass="12265">MNLKVSQISEGNKHYLEVSGELDAFTAKDLREKLMPLTENNGNHIIVDLSDLEYMDSTGLGVFVGVLKASKTNGAKLVLKNMTDRVRRLFEITGLDEIITVQDDNVRGGAK</sequence>
<dbReference type="NCBIfam" id="TIGR00377">
    <property type="entry name" value="ant_ant_sig"/>
    <property type="match status" value="1"/>
</dbReference>
<dbReference type="GO" id="GO:0043856">
    <property type="term" value="F:anti-sigma factor antagonist activity"/>
    <property type="evidence" value="ECO:0007669"/>
    <property type="project" value="InterPro"/>
</dbReference>
<evidence type="ECO:0000256" key="3">
    <source>
        <dbReference type="ARBA" id="ARBA00024670"/>
    </source>
</evidence>
<dbReference type="SUPFAM" id="SSF52091">
    <property type="entry name" value="SpoIIaa-like"/>
    <property type="match status" value="1"/>
</dbReference>
<dbReference type="Gene3D" id="3.30.750.24">
    <property type="entry name" value="STAS domain"/>
    <property type="match status" value="1"/>
</dbReference>
<accession>A0A2U1JP75</accession>
<reference evidence="6 7" key="1">
    <citation type="submission" date="2018-04" db="EMBL/GenBank/DDBJ databases">
        <title>Camelliibacillus theae gen. nov., sp. nov., isolated from Pu'er tea.</title>
        <authorList>
            <person name="Niu L."/>
        </authorList>
    </citation>
    <scope>NUCLEOTIDE SEQUENCE [LARGE SCALE GENOMIC DNA]</scope>
    <source>
        <strain evidence="6 7">T8</strain>
    </source>
</reference>
<dbReference type="PANTHER" id="PTHR33495:SF9">
    <property type="entry name" value="ANTI-SIGMA-B FACTOR ANTAGONIST"/>
    <property type="match status" value="1"/>
</dbReference>
<keyword evidence="7" id="KW-1185">Reference proteome</keyword>
<comment type="similarity">
    <text evidence="1 4">Belongs to the anti-sigma-factor antagonist family.</text>
</comment>
<name>A0A2U1JP75_9BACI</name>
<dbReference type="InterPro" id="IPR003658">
    <property type="entry name" value="Anti-sigma_ant"/>
</dbReference>
<dbReference type="PANTHER" id="PTHR33495">
    <property type="entry name" value="ANTI-SIGMA FACTOR ANTAGONIST TM_1081-RELATED-RELATED"/>
    <property type="match status" value="1"/>
</dbReference>
<feature type="domain" description="STAS" evidence="5">
    <location>
        <begin position="16"/>
        <end position="111"/>
    </location>
</feature>
<gene>
    <name evidence="6" type="ORF">DCC39_17075</name>
</gene>
<dbReference type="CDD" id="cd07043">
    <property type="entry name" value="STAS_anti-anti-sigma_factors"/>
    <property type="match status" value="1"/>
</dbReference>
<dbReference type="AlphaFoldDB" id="A0A2U1JP75"/>
<evidence type="ECO:0000313" key="7">
    <source>
        <dbReference type="Proteomes" id="UP000245998"/>
    </source>
</evidence>
<comment type="caution">
    <text evidence="6">The sequence shown here is derived from an EMBL/GenBank/DDBJ whole genome shotgun (WGS) entry which is preliminary data.</text>
</comment>
<dbReference type="Pfam" id="PF01740">
    <property type="entry name" value="STAS"/>
    <property type="match status" value="1"/>
</dbReference>
<organism evidence="6 7">
    <name type="scientific">Pueribacillus theae</name>
    <dbReference type="NCBI Taxonomy" id="2171751"/>
    <lineage>
        <taxon>Bacteria</taxon>
        <taxon>Bacillati</taxon>
        <taxon>Bacillota</taxon>
        <taxon>Bacilli</taxon>
        <taxon>Bacillales</taxon>
        <taxon>Bacillaceae</taxon>
        <taxon>Pueribacillus</taxon>
    </lineage>
</organism>
<evidence type="ECO:0000313" key="6">
    <source>
        <dbReference type="EMBL" id="PWA06980.1"/>
    </source>
</evidence>
<evidence type="ECO:0000256" key="4">
    <source>
        <dbReference type="RuleBase" id="RU003749"/>
    </source>
</evidence>
<dbReference type="EMBL" id="QCZG01000055">
    <property type="protein sequence ID" value="PWA06980.1"/>
    <property type="molecule type" value="Genomic_DNA"/>
</dbReference>
<evidence type="ECO:0000259" key="5">
    <source>
        <dbReference type="PROSITE" id="PS50801"/>
    </source>
</evidence>
<keyword evidence="2" id="KW-0597">Phosphoprotein</keyword>
<dbReference type="RefSeq" id="WP_116556101.1">
    <property type="nucleotide sequence ID" value="NZ_QCZG01000055.1"/>
</dbReference>
<proteinExistence type="inferred from homology"/>